<gene>
    <name evidence="1" type="ORF">B0I22_1522</name>
</gene>
<evidence type="ECO:0000313" key="1">
    <source>
        <dbReference type="EMBL" id="TDX83934.1"/>
    </source>
</evidence>
<dbReference type="RefSeq" id="WP_133943989.1">
    <property type="nucleotide sequence ID" value="NZ_SOEO01000002.1"/>
</dbReference>
<name>A0A4R8IEW1_9FLAO</name>
<dbReference type="EMBL" id="SOEO01000002">
    <property type="protein sequence ID" value="TDX83934.1"/>
    <property type="molecule type" value="Genomic_DNA"/>
</dbReference>
<evidence type="ECO:0000313" key="2">
    <source>
        <dbReference type="Proteomes" id="UP000295313"/>
    </source>
</evidence>
<protein>
    <submittedName>
        <fullName evidence="1">Uncharacterized protein</fullName>
    </submittedName>
</protein>
<dbReference type="OrthoDB" id="1421131at2"/>
<organism evidence="1 2">
    <name type="scientific">Epilithonimonas xixisoli</name>
    <dbReference type="NCBI Taxonomy" id="1476462"/>
    <lineage>
        <taxon>Bacteria</taxon>
        <taxon>Pseudomonadati</taxon>
        <taxon>Bacteroidota</taxon>
        <taxon>Flavobacteriia</taxon>
        <taxon>Flavobacteriales</taxon>
        <taxon>Weeksellaceae</taxon>
        <taxon>Chryseobacterium group</taxon>
        <taxon>Epilithonimonas</taxon>
    </lineage>
</organism>
<keyword evidence="2" id="KW-1185">Reference proteome</keyword>
<sequence length="175" mass="20536">MKNLILFLLLISGFAFGQKIREDKIDKFSKKRTVKTSYVELTKSKGFLVPNDAIAVNIVMEQENVYLHLLWYSEGYALNIYEGDKFVFLDSEGVSYDFTTAGSNQFERVKQSMTDAFYYKNYVMLKGDLSQFQDKKITDIRFVQNGKYQDFVVPEKYQNELSKLYKVFSNHIEKK</sequence>
<accession>A0A4R8IEW1</accession>
<reference evidence="1 2" key="1">
    <citation type="submission" date="2019-03" db="EMBL/GenBank/DDBJ databases">
        <title>Genomic Encyclopedia of Type Strains, Phase III (KMG-III): the genomes of soil and plant-associated and newly described type strains.</title>
        <authorList>
            <person name="Whitman W."/>
        </authorList>
    </citation>
    <scope>NUCLEOTIDE SEQUENCE [LARGE SCALE GENOMIC DNA]</scope>
    <source>
        <strain evidence="1 2">CGMCC 1.12802</strain>
    </source>
</reference>
<dbReference type="AlphaFoldDB" id="A0A4R8IEW1"/>
<comment type="caution">
    <text evidence="1">The sequence shown here is derived from an EMBL/GenBank/DDBJ whole genome shotgun (WGS) entry which is preliminary data.</text>
</comment>
<dbReference type="Proteomes" id="UP000295313">
    <property type="component" value="Unassembled WGS sequence"/>
</dbReference>
<proteinExistence type="predicted"/>